<gene>
    <name evidence="3" type="primary">LOC105054065</name>
</gene>
<dbReference type="GeneID" id="105054065"/>
<feature type="chain" id="PRO_5026796710" evidence="1">
    <location>
        <begin position="27"/>
        <end position="430"/>
    </location>
</feature>
<feature type="signal peptide" evidence="1">
    <location>
        <begin position="1"/>
        <end position="26"/>
    </location>
</feature>
<organism evidence="2 3">
    <name type="scientific">Elaeis guineensis var. tenera</name>
    <name type="common">Oil palm</name>
    <dbReference type="NCBI Taxonomy" id="51953"/>
    <lineage>
        <taxon>Eukaryota</taxon>
        <taxon>Viridiplantae</taxon>
        <taxon>Streptophyta</taxon>
        <taxon>Embryophyta</taxon>
        <taxon>Tracheophyta</taxon>
        <taxon>Spermatophyta</taxon>
        <taxon>Magnoliopsida</taxon>
        <taxon>Liliopsida</taxon>
        <taxon>Arecaceae</taxon>
        <taxon>Arecoideae</taxon>
        <taxon>Cocoseae</taxon>
        <taxon>Elaeidinae</taxon>
        <taxon>Elaeis</taxon>
    </lineage>
</organism>
<dbReference type="InterPro" id="IPR001611">
    <property type="entry name" value="Leu-rich_rpt"/>
</dbReference>
<dbReference type="GO" id="GO:0016301">
    <property type="term" value="F:kinase activity"/>
    <property type="evidence" value="ECO:0007669"/>
    <property type="project" value="UniProtKB-KW"/>
</dbReference>
<dbReference type="SUPFAM" id="SSF52058">
    <property type="entry name" value="L domain-like"/>
    <property type="match status" value="1"/>
</dbReference>
<dbReference type="InParanoid" id="A0A6I9RWW0"/>
<dbReference type="OrthoDB" id="676979at2759"/>
<dbReference type="AlphaFoldDB" id="A0A6I9RWW0"/>
<reference evidence="3" key="1">
    <citation type="submission" date="2025-08" db="UniProtKB">
        <authorList>
            <consortium name="RefSeq"/>
        </authorList>
    </citation>
    <scope>IDENTIFICATION</scope>
</reference>
<dbReference type="PANTHER" id="PTHR48009">
    <property type="entry name" value="LEUCINE-RICH REPEAT (LRR) FAMILY PROTEIN"/>
    <property type="match status" value="1"/>
</dbReference>
<dbReference type="Pfam" id="PF00560">
    <property type="entry name" value="LRR_1"/>
    <property type="match status" value="1"/>
</dbReference>
<keyword evidence="3" id="KW-0675">Receptor</keyword>
<name>A0A6I9RWW0_ELAGV</name>
<dbReference type="InterPro" id="IPR053213">
    <property type="entry name" value="RLP29"/>
</dbReference>
<dbReference type="Gene3D" id="3.80.10.10">
    <property type="entry name" value="Ribonuclease Inhibitor"/>
    <property type="match status" value="3"/>
</dbReference>
<keyword evidence="3" id="KW-0418">Kinase</keyword>
<dbReference type="Proteomes" id="UP000504607">
    <property type="component" value="Chromosome 11"/>
</dbReference>
<dbReference type="PANTHER" id="PTHR48009:SF7">
    <property type="entry name" value="LEUCINE-RICH REPEAT (LRR) FAMILY PROTEIN"/>
    <property type="match status" value="1"/>
</dbReference>
<evidence type="ECO:0000256" key="1">
    <source>
        <dbReference type="SAM" id="SignalP"/>
    </source>
</evidence>
<dbReference type="PRINTS" id="PR00019">
    <property type="entry name" value="LEURICHRPT"/>
</dbReference>
<dbReference type="RefSeq" id="XP_010933760.1">
    <property type="nucleotide sequence ID" value="XM_010935458.3"/>
</dbReference>
<proteinExistence type="predicted"/>
<dbReference type="InterPro" id="IPR032675">
    <property type="entry name" value="LRR_dom_sf"/>
</dbReference>
<dbReference type="FunCoup" id="A0A6I9RWW0">
    <property type="interactions" value="1158"/>
</dbReference>
<protein>
    <submittedName>
        <fullName evidence="3">Probable inactive leucine-rich repeat receptor kinase XIAO</fullName>
    </submittedName>
</protein>
<dbReference type="Pfam" id="PF13855">
    <property type="entry name" value="LRR_8"/>
    <property type="match status" value="1"/>
</dbReference>
<keyword evidence="3" id="KW-0808">Transferase</keyword>
<evidence type="ECO:0000313" key="3">
    <source>
        <dbReference type="RefSeq" id="XP_010933760.1"/>
    </source>
</evidence>
<keyword evidence="1" id="KW-0732">Signal</keyword>
<dbReference type="KEGG" id="egu:105054065"/>
<sequence length="430" mass="45291">MASSRLSLFPALLLLLFLVAPFTVTSKTFPGDTEALNAVKQGVDPASILPGSCLSTWDFAAADPCDAAYGPRFTCGLRCDARDAAGFLRVTELAFDPAGYSGSLSPSVWSLPFLESLDLADNRLASAVPPPPPAGLPPRLRRVSLSRNAFSGEIPGFSDAPAPAPALEELYLDSNLLSGPIPPGLATLPALRRLELQMNNLTGGIPDLGPLQNLAFLDASDNALSGEFPSGKLPASVVQISLRNNRLEGEIPGAAVAALPALQVMDLSHNGLWGAVPGAAFEHPSLEQLTLSYNQLESITRPGDGGLWSRLIALDLGHNRLGGFLPAFLGLMPRLSALSLEDNRFTGMIPAQYAVRVVGAGGAVPFARLILSGNYLFGPVPSPMVGLKEGSAMVSLADNCLFRCPPEFFFCEGGRQKSSTTCRDFNPVIP</sequence>
<keyword evidence="2" id="KW-1185">Reference proteome</keyword>
<evidence type="ECO:0000313" key="2">
    <source>
        <dbReference type="Proteomes" id="UP000504607"/>
    </source>
</evidence>
<accession>A0A6I9RWW0</accession>